<keyword evidence="4" id="KW-0472">Membrane</keyword>
<dbReference type="Pfam" id="PF20684">
    <property type="entry name" value="Fung_rhodopsin"/>
    <property type="match status" value="1"/>
</dbReference>
<dbReference type="Proteomes" id="UP000009097">
    <property type="component" value="Unassembled WGS sequence"/>
</dbReference>
<dbReference type="InterPro" id="IPR049326">
    <property type="entry name" value="Rhodopsin_dom_fungi"/>
</dbReference>
<dbReference type="EMBL" id="DS231723">
    <property type="protein sequence ID" value="KNB17844.1"/>
    <property type="molecule type" value="Genomic_DNA"/>
</dbReference>
<evidence type="ECO:0000313" key="8">
    <source>
        <dbReference type="EMBL" id="KNB17844.1"/>
    </source>
</evidence>
<evidence type="ECO:0000256" key="5">
    <source>
        <dbReference type="ARBA" id="ARBA00038359"/>
    </source>
</evidence>
<dbReference type="RefSeq" id="XP_018255889.1">
    <property type="nucleotide sequence ID" value="XM_018402452.1"/>
</dbReference>
<dbReference type="GO" id="GO:0016020">
    <property type="term" value="C:membrane"/>
    <property type="evidence" value="ECO:0007669"/>
    <property type="project" value="UniProtKB-SubCell"/>
</dbReference>
<feature type="domain" description="Rhodopsin" evidence="7">
    <location>
        <begin position="15"/>
        <end position="66"/>
    </location>
</feature>
<evidence type="ECO:0000313" key="9">
    <source>
        <dbReference type="Proteomes" id="UP000009097"/>
    </source>
</evidence>
<keyword evidence="2" id="KW-0812">Transmembrane</keyword>
<gene>
    <name evidence="8" type="ORF">FOXG_22069</name>
</gene>
<keyword evidence="3" id="KW-1133">Transmembrane helix</keyword>
<comment type="similarity">
    <text evidence="5">Belongs to the SAT4 family.</text>
</comment>
<comment type="subcellular location">
    <subcellularLocation>
        <location evidence="1">Membrane</location>
        <topology evidence="1">Multi-pass membrane protein</topology>
    </subcellularLocation>
</comment>
<accession>A0A0J9W478</accession>
<organism evidence="8 9">
    <name type="scientific">Fusarium oxysporum f. sp. lycopersici (strain 4287 / CBS 123668 / FGSC 9935 / NRRL 34936)</name>
    <name type="common">Fusarium vascular wilt of tomato</name>
    <dbReference type="NCBI Taxonomy" id="426428"/>
    <lineage>
        <taxon>Eukaryota</taxon>
        <taxon>Fungi</taxon>
        <taxon>Dikarya</taxon>
        <taxon>Ascomycota</taxon>
        <taxon>Pezizomycotina</taxon>
        <taxon>Sordariomycetes</taxon>
        <taxon>Hypocreomycetidae</taxon>
        <taxon>Hypocreales</taxon>
        <taxon>Nectriaceae</taxon>
        <taxon>Fusarium</taxon>
        <taxon>Fusarium oxysporum species complex</taxon>
    </lineage>
</organism>
<evidence type="ECO:0000259" key="7">
    <source>
        <dbReference type="Pfam" id="PF20684"/>
    </source>
</evidence>
<feature type="region of interest" description="Disordered" evidence="6">
    <location>
        <begin position="81"/>
        <end position="121"/>
    </location>
</feature>
<dbReference type="GeneID" id="28962775"/>
<dbReference type="InterPro" id="IPR052337">
    <property type="entry name" value="SAT4-like"/>
</dbReference>
<dbReference type="AlphaFoldDB" id="A0A0J9W478"/>
<evidence type="ECO:0000256" key="1">
    <source>
        <dbReference type="ARBA" id="ARBA00004141"/>
    </source>
</evidence>
<reference evidence="8" key="1">
    <citation type="submission" date="2007-04" db="EMBL/GenBank/DDBJ databases">
        <authorList>
            <consortium name="The Broad Institute Genome Sequencing Platform"/>
            <person name="Birren B."/>
            <person name="Lander E."/>
            <person name="Galagan J."/>
            <person name="Nusbaum C."/>
            <person name="Devon K."/>
            <person name="Ma L.-J."/>
            <person name="Jaffe D."/>
            <person name="Butler J."/>
            <person name="Alvarez P."/>
            <person name="Gnerre S."/>
            <person name="Grabherr M."/>
            <person name="Kleber M."/>
            <person name="Mauceli E."/>
            <person name="Brockman W."/>
            <person name="MacCallum I.A."/>
            <person name="Young S."/>
            <person name="LaButti K."/>
            <person name="DeCaprio D."/>
            <person name="Crawford M."/>
            <person name="Koehrsen M."/>
            <person name="Engels R."/>
            <person name="Montgomery P."/>
            <person name="Pearson M."/>
            <person name="Howarth C."/>
            <person name="Larson L."/>
            <person name="White J."/>
            <person name="O'Leary S."/>
            <person name="Kodira C."/>
            <person name="Zeng Q."/>
            <person name="Yandava C."/>
            <person name="Alvarado L."/>
            <person name="Kistler C."/>
            <person name="Shim W.-B."/>
            <person name="Kang S."/>
            <person name="Woloshuk C."/>
        </authorList>
    </citation>
    <scope>NUCLEOTIDE SEQUENCE</scope>
    <source>
        <strain evidence="8">4287</strain>
    </source>
</reference>
<feature type="compositionally biased region" description="Polar residues" evidence="6">
    <location>
        <begin position="97"/>
        <end position="110"/>
    </location>
</feature>
<protein>
    <recommendedName>
        <fullName evidence="7">Rhodopsin domain-containing protein</fullName>
    </recommendedName>
</protein>
<reference evidence="8" key="2">
    <citation type="journal article" date="2010" name="Nature">
        <title>Comparative genomics reveals mobile pathogenicity chromosomes in Fusarium.</title>
        <authorList>
            <person name="Ma L.J."/>
            <person name="van der Does H.C."/>
            <person name="Borkovich K.A."/>
            <person name="Coleman J.J."/>
            <person name="Daboussi M.J."/>
            <person name="Di Pietro A."/>
            <person name="Dufresne M."/>
            <person name="Freitag M."/>
            <person name="Grabherr M."/>
            <person name="Henrissat B."/>
            <person name="Houterman P.M."/>
            <person name="Kang S."/>
            <person name="Shim W.B."/>
            <person name="Woloshuk C."/>
            <person name="Xie X."/>
            <person name="Xu J.R."/>
            <person name="Antoniw J."/>
            <person name="Baker S.E."/>
            <person name="Bluhm B.H."/>
            <person name="Breakspear A."/>
            <person name="Brown D.W."/>
            <person name="Butchko R.A."/>
            <person name="Chapman S."/>
            <person name="Coulson R."/>
            <person name="Coutinho P.M."/>
            <person name="Danchin E.G."/>
            <person name="Diener A."/>
            <person name="Gale L.R."/>
            <person name="Gardiner D.M."/>
            <person name="Goff S."/>
            <person name="Hammond-Kosack K.E."/>
            <person name="Hilburn K."/>
            <person name="Hua-Van A."/>
            <person name="Jonkers W."/>
            <person name="Kazan K."/>
            <person name="Kodira C.D."/>
            <person name="Koehrsen M."/>
            <person name="Kumar L."/>
            <person name="Lee Y.H."/>
            <person name="Li L."/>
            <person name="Manners J.M."/>
            <person name="Miranda-Saavedra D."/>
            <person name="Mukherjee M."/>
            <person name="Park G."/>
            <person name="Park J."/>
            <person name="Park S.Y."/>
            <person name="Proctor R.H."/>
            <person name="Regev A."/>
            <person name="Ruiz-Roldan M.C."/>
            <person name="Sain D."/>
            <person name="Sakthikumar S."/>
            <person name="Sykes S."/>
            <person name="Schwartz D.C."/>
            <person name="Turgeon B.G."/>
            <person name="Wapinski I."/>
            <person name="Yoder O."/>
            <person name="Young S."/>
            <person name="Zeng Q."/>
            <person name="Zhou S."/>
            <person name="Galagan J."/>
            <person name="Cuomo C.A."/>
            <person name="Kistler H.C."/>
            <person name="Rep M."/>
        </authorList>
    </citation>
    <scope>NUCLEOTIDE SEQUENCE [LARGE SCALE GENOMIC DNA]</scope>
    <source>
        <strain evidence="8">4287</strain>
    </source>
</reference>
<proteinExistence type="inferred from homology"/>
<dbReference type="PANTHER" id="PTHR33048">
    <property type="entry name" value="PTH11-LIKE INTEGRAL MEMBRANE PROTEIN (AFU_ORTHOLOGUE AFUA_5G11245)"/>
    <property type="match status" value="1"/>
</dbReference>
<dbReference type="VEuPathDB" id="FungiDB:FOXG_22069"/>
<evidence type="ECO:0000256" key="6">
    <source>
        <dbReference type="SAM" id="MobiDB-lite"/>
    </source>
</evidence>
<evidence type="ECO:0000256" key="3">
    <source>
        <dbReference type="ARBA" id="ARBA00022989"/>
    </source>
</evidence>
<evidence type="ECO:0000256" key="4">
    <source>
        <dbReference type="ARBA" id="ARBA00023136"/>
    </source>
</evidence>
<sequence length="162" mass="17866">MILWHFPANEPACSITLISALRLSSLQEYSDTPNPTWDWVPIGYYSVIEASVGVVCTCMPDIRALLLHIWPALAGYTYPDSNEPPSGRSPAIPAEVNTHNGASGDANRTGQHGKCYKQQDRDVLKSRRGTCERDDTDGASAAELIEMESPQYLISFFTLSFI</sequence>
<evidence type="ECO:0000256" key="2">
    <source>
        <dbReference type="ARBA" id="ARBA00022692"/>
    </source>
</evidence>
<dbReference type="PANTHER" id="PTHR33048:SF143">
    <property type="entry name" value="EXTRACELLULAR MEMBRANE PROTEIN CFEM DOMAIN-CONTAINING PROTEIN-RELATED"/>
    <property type="match status" value="1"/>
</dbReference>
<name>A0A0J9W478_FUSO4</name>